<evidence type="ECO:0000259" key="7">
    <source>
        <dbReference type="Pfam" id="PF00324"/>
    </source>
</evidence>
<name>A0AA35W6M6_GEOBA</name>
<reference evidence="8" key="1">
    <citation type="submission" date="2023-03" db="EMBL/GenBank/DDBJ databases">
        <authorList>
            <person name="Steffen K."/>
            <person name="Cardenas P."/>
        </authorList>
    </citation>
    <scope>NUCLEOTIDE SEQUENCE</scope>
</reference>
<keyword evidence="2 6" id="KW-0812">Transmembrane</keyword>
<feature type="transmembrane region" description="Helical" evidence="6">
    <location>
        <begin position="155"/>
        <end position="178"/>
    </location>
</feature>
<dbReference type="GO" id="GO:0016020">
    <property type="term" value="C:membrane"/>
    <property type="evidence" value="ECO:0007669"/>
    <property type="project" value="UniProtKB-SubCell"/>
</dbReference>
<feature type="compositionally biased region" description="Basic and acidic residues" evidence="5">
    <location>
        <begin position="240"/>
        <end position="251"/>
    </location>
</feature>
<dbReference type="EMBL" id="CASHTH010000339">
    <property type="protein sequence ID" value="CAI7997958.1"/>
    <property type="molecule type" value="Genomic_DNA"/>
</dbReference>
<dbReference type="GO" id="GO:0006884">
    <property type="term" value="P:cell volume homeostasis"/>
    <property type="evidence" value="ECO:0007669"/>
    <property type="project" value="TreeGrafter"/>
</dbReference>
<comment type="subcellular location">
    <subcellularLocation>
        <location evidence="1">Membrane</location>
        <topology evidence="1">Multi-pass membrane protein</topology>
    </subcellularLocation>
</comment>
<evidence type="ECO:0000256" key="5">
    <source>
        <dbReference type="SAM" id="MobiDB-lite"/>
    </source>
</evidence>
<evidence type="ECO:0000256" key="6">
    <source>
        <dbReference type="SAM" id="Phobius"/>
    </source>
</evidence>
<dbReference type="PANTHER" id="PTHR11827:SF72">
    <property type="entry name" value="GH08340P"/>
    <property type="match status" value="1"/>
</dbReference>
<evidence type="ECO:0000256" key="1">
    <source>
        <dbReference type="ARBA" id="ARBA00004141"/>
    </source>
</evidence>
<feature type="region of interest" description="Disordered" evidence="5">
    <location>
        <begin position="214"/>
        <end position="264"/>
    </location>
</feature>
<proteinExistence type="predicted"/>
<keyword evidence="9" id="KW-1185">Reference proteome</keyword>
<dbReference type="Gene3D" id="1.20.1740.10">
    <property type="entry name" value="Amino acid/polyamine transporter I"/>
    <property type="match status" value="2"/>
</dbReference>
<comment type="caution">
    <text evidence="8">The sequence shown here is derived from an EMBL/GenBank/DDBJ whole genome shotgun (WGS) entry which is preliminary data.</text>
</comment>
<evidence type="ECO:0000313" key="8">
    <source>
        <dbReference type="EMBL" id="CAI7997958.1"/>
    </source>
</evidence>
<evidence type="ECO:0000313" key="9">
    <source>
        <dbReference type="Proteomes" id="UP001174909"/>
    </source>
</evidence>
<dbReference type="Pfam" id="PF00324">
    <property type="entry name" value="AA_permease"/>
    <property type="match status" value="1"/>
</dbReference>
<evidence type="ECO:0000256" key="4">
    <source>
        <dbReference type="ARBA" id="ARBA00023136"/>
    </source>
</evidence>
<dbReference type="GO" id="GO:1990573">
    <property type="term" value="P:potassium ion import across plasma membrane"/>
    <property type="evidence" value="ECO:0007669"/>
    <property type="project" value="TreeGrafter"/>
</dbReference>
<gene>
    <name evidence="8" type="ORF">GBAR_LOCUS2290</name>
</gene>
<protein>
    <submittedName>
        <fullName evidence="8">Solute carrier family 12 member 2</fullName>
    </submittedName>
</protein>
<dbReference type="PIRSF" id="PIRSF006060">
    <property type="entry name" value="AA_transporter"/>
    <property type="match status" value="1"/>
</dbReference>
<accession>A0AA35W6M6</accession>
<dbReference type="GO" id="GO:0055064">
    <property type="term" value="P:chloride ion homeostasis"/>
    <property type="evidence" value="ECO:0007669"/>
    <property type="project" value="TreeGrafter"/>
</dbReference>
<dbReference type="PANTHER" id="PTHR11827">
    <property type="entry name" value="SOLUTE CARRIER FAMILY 12, CATION COTRANSPORTERS"/>
    <property type="match status" value="1"/>
</dbReference>
<feature type="transmembrane region" description="Helical" evidence="6">
    <location>
        <begin position="128"/>
        <end position="149"/>
    </location>
</feature>
<keyword evidence="4 6" id="KW-0472">Membrane</keyword>
<feature type="transmembrane region" description="Helical" evidence="6">
    <location>
        <begin position="12"/>
        <end position="33"/>
    </location>
</feature>
<feature type="compositionally biased region" description="Basic residues" evidence="5">
    <location>
        <begin position="214"/>
        <end position="223"/>
    </location>
</feature>
<evidence type="ECO:0000256" key="3">
    <source>
        <dbReference type="ARBA" id="ARBA00022989"/>
    </source>
</evidence>
<dbReference type="InterPro" id="IPR004841">
    <property type="entry name" value="AA-permease/SLC12A_dom"/>
</dbReference>
<dbReference type="GO" id="GO:0055075">
    <property type="term" value="P:potassium ion homeostasis"/>
    <property type="evidence" value="ECO:0007669"/>
    <property type="project" value="TreeGrafter"/>
</dbReference>
<organism evidence="8 9">
    <name type="scientific">Geodia barretti</name>
    <name type="common">Barrett's horny sponge</name>
    <dbReference type="NCBI Taxonomy" id="519541"/>
    <lineage>
        <taxon>Eukaryota</taxon>
        <taxon>Metazoa</taxon>
        <taxon>Porifera</taxon>
        <taxon>Demospongiae</taxon>
        <taxon>Heteroscleromorpha</taxon>
        <taxon>Tetractinellida</taxon>
        <taxon>Astrophorina</taxon>
        <taxon>Geodiidae</taxon>
        <taxon>Geodia</taxon>
    </lineage>
</organism>
<dbReference type="InterPro" id="IPR004842">
    <property type="entry name" value="SLC12A_fam"/>
</dbReference>
<dbReference type="Proteomes" id="UP001174909">
    <property type="component" value="Unassembled WGS sequence"/>
</dbReference>
<feature type="domain" description="Amino acid permease/ SLC12A" evidence="7">
    <location>
        <begin position="19"/>
        <end position="173"/>
    </location>
</feature>
<keyword evidence="3 6" id="KW-1133">Transmembrane helix</keyword>
<dbReference type="AlphaFoldDB" id="A0AA35W6M6"/>
<feature type="transmembrane region" description="Helical" evidence="6">
    <location>
        <begin position="92"/>
        <end position="116"/>
    </location>
</feature>
<dbReference type="GO" id="GO:0015379">
    <property type="term" value="F:potassium:chloride symporter activity"/>
    <property type="evidence" value="ECO:0007669"/>
    <property type="project" value="TreeGrafter"/>
</dbReference>
<sequence>MLPQSPRAERRLLGTFGGVFTPSVLTILGIILFRRLGYVVGAAGLLPALGMLALATAISVNTSMSLSAIATNRKVGGGGDYYLISRSLGVEYGGALGVLLFLAQAVSVAFYCVGFGEAVAAIAGGSDLLVRVTASIAAVALFALAYAGADLATRLQYVIMALLVAALASFFLGAHAAWDPDLLRSSLLPRPDAEPQPFLAAVRHFLSRGNRLHAGREHVRRPQGRVAQSPARDVSGGGTVDRDLRGGDSHVRGRPAASRSGRRLRGHVARGRSAWLMFAAACGGHPLVGPGVVSRCAEDSPGARQRQLFKGLGPFAVVDARTGNPRRAVILTGIIAMATIAAGDLNAIASVVSMFFLTSYGLLNYAKYVEAHGAGPSFRPRFRFYDARASLLGTCLCGIVMPADGPDGDRRRGGAVVRRIPVPALDGGPHALA</sequence>
<evidence type="ECO:0000256" key="2">
    <source>
        <dbReference type="ARBA" id="ARBA00022692"/>
    </source>
</evidence>